<dbReference type="InterPro" id="IPR027417">
    <property type="entry name" value="P-loop_NTPase"/>
</dbReference>
<evidence type="ECO:0000313" key="11">
    <source>
        <dbReference type="Proteomes" id="UP000248614"/>
    </source>
</evidence>
<feature type="transmembrane region" description="Helical" evidence="7">
    <location>
        <begin position="57"/>
        <end position="78"/>
    </location>
</feature>
<dbReference type="CDD" id="cd18584">
    <property type="entry name" value="ABC_6TM_AarD_CydD"/>
    <property type="match status" value="1"/>
</dbReference>
<keyword evidence="2 7" id="KW-0812">Transmembrane</keyword>
<feature type="transmembrane region" description="Helical" evidence="7">
    <location>
        <begin position="28"/>
        <end position="51"/>
    </location>
</feature>
<dbReference type="Proteomes" id="UP000248614">
    <property type="component" value="Unassembled WGS sequence"/>
</dbReference>
<dbReference type="SUPFAM" id="SSF90123">
    <property type="entry name" value="ABC transporter transmembrane region"/>
    <property type="match status" value="1"/>
</dbReference>
<dbReference type="PROSITE" id="PS50893">
    <property type="entry name" value="ABC_TRANSPORTER_2"/>
    <property type="match status" value="1"/>
</dbReference>
<reference evidence="10 11" key="1">
    <citation type="submission" date="2017-08" db="EMBL/GenBank/DDBJ databases">
        <title>Infants hospitalized years apart are colonized by the same room-sourced microbial strains.</title>
        <authorList>
            <person name="Brooks B."/>
            <person name="Olm M.R."/>
            <person name="Firek B.A."/>
            <person name="Baker R."/>
            <person name="Thomas B.C."/>
            <person name="Morowitz M.J."/>
            <person name="Banfield J.F."/>
        </authorList>
    </citation>
    <scope>NUCLEOTIDE SEQUENCE [LARGE SCALE GENOMIC DNA]</scope>
    <source>
        <strain evidence="10">S2_018_000_R3_110</strain>
    </source>
</reference>
<dbReference type="InterPro" id="IPR003593">
    <property type="entry name" value="AAA+_ATPase"/>
</dbReference>
<proteinExistence type="predicted"/>
<dbReference type="PANTHER" id="PTHR24221:SF261">
    <property type="entry name" value="GLUTATHIONE_L-CYSTEINE TRANSPORT SYSTEM ATP-BINDING_PERMEASE PROTEIN CYDD"/>
    <property type="match status" value="1"/>
</dbReference>
<evidence type="ECO:0000256" key="4">
    <source>
        <dbReference type="ARBA" id="ARBA00022840"/>
    </source>
</evidence>
<feature type="domain" description="ABC transporter" evidence="8">
    <location>
        <begin position="335"/>
        <end position="542"/>
    </location>
</feature>
<evidence type="ECO:0000256" key="6">
    <source>
        <dbReference type="ARBA" id="ARBA00023136"/>
    </source>
</evidence>
<protein>
    <submittedName>
        <fullName evidence="10">Thiol reductant ABC exporter subunit CydD</fullName>
    </submittedName>
</protein>
<evidence type="ECO:0000259" key="8">
    <source>
        <dbReference type="PROSITE" id="PS50893"/>
    </source>
</evidence>
<evidence type="ECO:0000256" key="2">
    <source>
        <dbReference type="ARBA" id="ARBA00022692"/>
    </source>
</evidence>
<comment type="subcellular location">
    <subcellularLocation>
        <location evidence="1">Cell membrane</location>
        <topology evidence="1">Multi-pass membrane protein</topology>
    </subcellularLocation>
</comment>
<evidence type="ECO:0000256" key="3">
    <source>
        <dbReference type="ARBA" id="ARBA00022741"/>
    </source>
</evidence>
<dbReference type="GO" id="GO:0042883">
    <property type="term" value="P:cysteine transport"/>
    <property type="evidence" value="ECO:0007669"/>
    <property type="project" value="InterPro"/>
</dbReference>
<dbReference type="EMBL" id="QFNF01000006">
    <property type="protein sequence ID" value="PZO79790.1"/>
    <property type="molecule type" value="Genomic_DNA"/>
</dbReference>
<name>A0A2W4ZBW8_9SPHN</name>
<comment type="caution">
    <text evidence="10">The sequence shown here is derived from an EMBL/GenBank/DDBJ whole genome shotgun (WGS) entry which is preliminary data.</text>
</comment>
<dbReference type="Pfam" id="PF00005">
    <property type="entry name" value="ABC_tran"/>
    <property type="match status" value="1"/>
</dbReference>
<dbReference type="InterPro" id="IPR017871">
    <property type="entry name" value="ABC_transporter-like_CS"/>
</dbReference>
<evidence type="ECO:0000256" key="1">
    <source>
        <dbReference type="ARBA" id="ARBA00004651"/>
    </source>
</evidence>
<dbReference type="Gene3D" id="1.20.1560.10">
    <property type="entry name" value="ABC transporter type 1, transmembrane domain"/>
    <property type="match status" value="1"/>
</dbReference>
<evidence type="ECO:0000256" key="7">
    <source>
        <dbReference type="SAM" id="Phobius"/>
    </source>
</evidence>
<dbReference type="AlphaFoldDB" id="A0A2W4ZBW8"/>
<dbReference type="SUPFAM" id="SSF52540">
    <property type="entry name" value="P-loop containing nucleoside triphosphate hydrolases"/>
    <property type="match status" value="1"/>
</dbReference>
<dbReference type="GO" id="GO:0016887">
    <property type="term" value="F:ATP hydrolysis activity"/>
    <property type="evidence" value="ECO:0007669"/>
    <property type="project" value="InterPro"/>
</dbReference>
<feature type="transmembrane region" description="Helical" evidence="7">
    <location>
        <begin position="145"/>
        <end position="175"/>
    </location>
</feature>
<keyword evidence="4" id="KW-0067">ATP-binding</keyword>
<dbReference type="InterPro" id="IPR036640">
    <property type="entry name" value="ABC1_TM_sf"/>
</dbReference>
<keyword evidence="6 7" id="KW-0472">Membrane</keyword>
<dbReference type="InterPro" id="IPR014216">
    <property type="entry name" value="ABC_transptr_CydD"/>
</dbReference>
<sequence>MTQADMSVRTRTRWLKAAAGRRDGAAGLLLLDTVAAIGFAGSIAGGVAAIVQGGAVLPWAVGAAGAGAARGLLAAAALRHGARRAAGAKRTQRDRVVASALYRARGTPIDAGLLATQAVDAVEALDGHVARFVPARTAAAIAPMLVLAATACASWGAAAILAATLLPFIAAMVLAGGAAADESRRQFVALHRLSARFADRVRALPVVLAFRAEARETAAIGTAAQELATRTLRVLRVAFLSSAALEFFAALSVALVAVYCGFSLLGLLPFPAPERLDLGRAFFVLALAPEFYAPMRRLAAAYHDKQAAETAADMLIALPEPASAAPAPAPAPGPLVLRDVAIRYPDSDRAAVAGLFFHVAPGETIALLGPSGSGKTSILHLLLGLAPLSGGTIEVGGRPLVSLAGQAGWAGQHPLLIAGTIRENLLLARPDADEVAIRRAVALAGLVPMLARRPAGLDSRLDARGSGLSGGERRRIALARALLKPAPFLLLDEPTAHLDAEAEAALIATIAQAARHRTTVIATHSPALAAIATRIVRLGETA</sequence>
<evidence type="ECO:0000313" key="10">
    <source>
        <dbReference type="EMBL" id="PZO79790.1"/>
    </source>
</evidence>
<keyword evidence="3" id="KW-0547">Nucleotide-binding</keyword>
<organism evidence="10 11">
    <name type="scientific">Sphingomonas hengshuiensis</name>
    <dbReference type="NCBI Taxonomy" id="1609977"/>
    <lineage>
        <taxon>Bacteria</taxon>
        <taxon>Pseudomonadati</taxon>
        <taxon>Pseudomonadota</taxon>
        <taxon>Alphaproteobacteria</taxon>
        <taxon>Sphingomonadales</taxon>
        <taxon>Sphingomonadaceae</taxon>
        <taxon>Sphingomonas</taxon>
    </lineage>
</organism>
<dbReference type="GO" id="GO:0034040">
    <property type="term" value="F:ATPase-coupled lipid transmembrane transporter activity"/>
    <property type="evidence" value="ECO:0007669"/>
    <property type="project" value="TreeGrafter"/>
</dbReference>
<dbReference type="Gene3D" id="3.40.50.300">
    <property type="entry name" value="P-loop containing nucleotide triphosphate hydrolases"/>
    <property type="match status" value="1"/>
</dbReference>
<dbReference type="InterPro" id="IPR039421">
    <property type="entry name" value="Type_1_exporter"/>
</dbReference>
<dbReference type="GO" id="GO:0005524">
    <property type="term" value="F:ATP binding"/>
    <property type="evidence" value="ECO:0007669"/>
    <property type="project" value="UniProtKB-KW"/>
</dbReference>
<evidence type="ECO:0000259" key="9">
    <source>
        <dbReference type="PROSITE" id="PS50929"/>
    </source>
</evidence>
<dbReference type="NCBIfam" id="TIGR02857">
    <property type="entry name" value="CydD"/>
    <property type="match status" value="1"/>
</dbReference>
<dbReference type="Pfam" id="PF00664">
    <property type="entry name" value="ABC_membrane"/>
    <property type="match status" value="1"/>
</dbReference>
<dbReference type="GO" id="GO:0140359">
    <property type="term" value="F:ABC-type transporter activity"/>
    <property type="evidence" value="ECO:0007669"/>
    <property type="project" value="InterPro"/>
</dbReference>
<accession>A0A2W4ZBW8</accession>
<dbReference type="GO" id="GO:0005886">
    <property type="term" value="C:plasma membrane"/>
    <property type="evidence" value="ECO:0007669"/>
    <property type="project" value="UniProtKB-SubCell"/>
</dbReference>
<dbReference type="SMART" id="SM00382">
    <property type="entry name" value="AAA"/>
    <property type="match status" value="1"/>
</dbReference>
<dbReference type="InterPro" id="IPR003439">
    <property type="entry name" value="ABC_transporter-like_ATP-bd"/>
</dbReference>
<dbReference type="PANTHER" id="PTHR24221">
    <property type="entry name" value="ATP-BINDING CASSETTE SUB-FAMILY B"/>
    <property type="match status" value="1"/>
</dbReference>
<feature type="domain" description="ABC transmembrane type-1" evidence="9">
    <location>
        <begin position="24"/>
        <end position="307"/>
    </location>
</feature>
<dbReference type="PROSITE" id="PS50929">
    <property type="entry name" value="ABC_TM1F"/>
    <property type="match status" value="1"/>
</dbReference>
<evidence type="ECO:0000256" key="5">
    <source>
        <dbReference type="ARBA" id="ARBA00022989"/>
    </source>
</evidence>
<dbReference type="PROSITE" id="PS00211">
    <property type="entry name" value="ABC_TRANSPORTER_1"/>
    <property type="match status" value="1"/>
</dbReference>
<gene>
    <name evidence="10" type="primary">cydD</name>
    <name evidence="10" type="ORF">DI632_03970</name>
</gene>
<keyword evidence="5 7" id="KW-1133">Transmembrane helix</keyword>
<feature type="transmembrane region" description="Helical" evidence="7">
    <location>
        <begin position="247"/>
        <end position="270"/>
    </location>
</feature>
<dbReference type="InterPro" id="IPR011527">
    <property type="entry name" value="ABC1_TM_dom"/>
</dbReference>